<dbReference type="Proteomes" id="UP000031586">
    <property type="component" value="Unassembled WGS sequence"/>
</dbReference>
<accession>A0A0C1Z831</accession>
<protein>
    <submittedName>
        <fullName evidence="1">Uncharacterized protein</fullName>
    </submittedName>
</protein>
<organism evidence="1 2">
    <name type="scientific">Vibrio owensii CAIM 1854 = LMG 25443</name>
    <dbReference type="NCBI Taxonomy" id="1229493"/>
    <lineage>
        <taxon>Bacteria</taxon>
        <taxon>Pseudomonadati</taxon>
        <taxon>Pseudomonadota</taxon>
        <taxon>Gammaproteobacteria</taxon>
        <taxon>Vibrionales</taxon>
        <taxon>Vibrionaceae</taxon>
        <taxon>Vibrio</taxon>
    </lineage>
</organism>
<name>A0A0C1Z831_9VIBR</name>
<dbReference type="AlphaFoldDB" id="A0A0C1Z831"/>
<proteinExistence type="predicted"/>
<gene>
    <name evidence="1" type="ORF">H735_09460</name>
</gene>
<dbReference type="PATRIC" id="fig|1229493.5.peg.976"/>
<evidence type="ECO:0000313" key="1">
    <source>
        <dbReference type="EMBL" id="KIF53155.1"/>
    </source>
</evidence>
<dbReference type="EMBL" id="JPRD01000015">
    <property type="protein sequence ID" value="KIF53155.1"/>
    <property type="molecule type" value="Genomic_DNA"/>
</dbReference>
<comment type="caution">
    <text evidence="1">The sequence shown here is derived from an EMBL/GenBank/DDBJ whole genome shotgun (WGS) entry which is preliminary data.</text>
</comment>
<evidence type="ECO:0000313" key="2">
    <source>
        <dbReference type="Proteomes" id="UP000031586"/>
    </source>
</evidence>
<sequence length="173" mass="19419">MPSDLHEHLCLKAAYWLKSQGFGVVGINIGTAKAREKVDCIGFRSNCSAMIESKVSLSDFAADMKKAERIHTELGVGLYRFYITPPNLITVDRLPDGFGLLELHGRKVVPIKAPPNNQWPGPIHDQLEWPYPERTVNEWLPFQHPINEEAEQGMLYSLARRAADGKIVNSTSH</sequence>
<dbReference type="RefSeq" id="WP_020194334.1">
    <property type="nucleotide sequence ID" value="NZ_BAOH01000005.1"/>
</dbReference>
<reference evidence="1 2" key="1">
    <citation type="submission" date="2014-07" db="EMBL/GenBank/DDBJ databases">
        <title>Unique and conserved regions in Vibrio harveyi and related species in comparison with the shrimp pathogen Vibrio harveyi CAIM 1792.</title>
        <authorList>
            <person name="Espinoza-Valles I."/>
            <person name="Vora G."/>
            <person name="Leekitcharoenphon P."/>
            <person name="Ussery D."/>
            <person name="Hoj L."/>
            <person name="Gomez-Gil B."/>
        </authorList>
    </citation>
    <scope>NUCLEOTIDE SEQUENCE [LARGE SCALE GENOMIC DNA]</scope>
    <source>
        <strain evidence="2">CAIM 1854 / LMG 25443</strain>
    </source>
</reference>